<protein>
    <submittedName>
        <fullName evidence="2">Uncharacterized protein</fullName>
    </submittedName>
</protein>
<reference evidence="2 3" key="1">
    <citation type="journal article" date="2013" name="Proc. Natl. Acad. Sci. U.S.A.">
        <title>Genome of an arbuscular mycorrhizal fungus provides insight into the oldest plant symbiosis.</title>
        <authorList>
            <person name="Tisserant E."/>
            <person name="Malbreil M."/>
            <person name="Kuo A."/>
            <person name="Kohler A."/>
            <person name="Symeonidi A."/>
            <person name="Balestrini R."/>
            <person name="Charron P."/>
            <person name="Duensing N."/>
            <person name="Frei Dit Frey N."/>
            <person name="Gianinazzi-Pearson V."/>
            <person name="Gilbert L.B."/>
            <person name="Handa Y."/>
            <person name="Herr J.R."/>
            <person name="Hijri M."/>
            <person name="Koul R."/>
            <person name="Kawaguchi M."/>
            <person name="Krajinski F."/>
            <person name="Lammers P.J."/>
            <person name="Masclaux F.G."/>
            <person name="Murat C."/>
            <person name="Morin E."/>
            <person name="Ndikumana S."/>
            <person name="Pagni M."/>
            <person name="Petitpierre D."/>
            <person name="Requena N."/>
            <person name="Rosikiewicz P."/>
            <person name="Riley R."/>
            <person name="Saito K."/>
            <person name="San Clemente H."/>
            <person name="Shapiro H."/>
            <person name="van Tuinen D."/>
            <person name="Becard G."/>
            <person name="Bonfante P."/>
            <person name="Paszkowski U."/>
            <person name="Shachar-Hill Y.Y."/>
            <person name="Tuskan G.A."/>
            <person name="Young P.W."/>
            <person name="Sanders I.R."/>
            <person name="Henrissat B."/>
            <person name="Rensing S.A."/>
            <person name="Grigoriev I.V."/>
            <person name="Corradi N."/>
            <person name="Roux C."/>
            <person name="Martin F."/>
        </authorList>
    </citation>
    <scope>NUCLEOTIDE SEQUENCE [LARGE SCALE GENOMIC DNA]</scope>
    <source>
        <strain evidence="2 3">DAOM 197198</strain>
    </source>
</reference>
<feature type="transmembrane region" description="Helical" evidence="1">
    <location>
        <begin position="7"/>
        <end position="27"/>
    </location>
</feature>
<keyword evidence="1" id="KW-1133">Transmembrane helix</keyword>
<keyword evidence="3" id="KW-1185">Reference proteome</keyword>
<dbReference type="Proteomes" id="UP000018888">
    <property type="component" value="Unassembled WGS sequence"/>
</dbReference>
<proteinExistence type="predicted"/>
<gene>
    <name evidence="2" type="ORF">GLOIN_2v1689033</name>
</gene>
<evidence type="ECO:0000256" key="1">
    <source>
        <dbReference type="SAM" id="Phobius"/>
    </source>
</evidence>
<keyword evidence="1" id="KW-0812">Transmembrane</keyword>
<name>A0A2P4PCN3_RHIID</name>
<sequence length="54" mass="6935">MFSFKICCFMVFFILIFYNIVFINITFRCLHFCFEFYTLFTKIRCRRLEFEIRY</sequence>
<dbReference type="EMBL" id="AUPC02000276">
    <property type="protein sequence ID" value="POG63142.1"/>
    <property type="molecule type" value="Genomic_DNA"/>
</dbReference>
<dbReference type="AlphaFoldDB" id="A0A2P4PCN3"/>
<evidence type="ECO:0000313" key="3">
    <source>
        <dbReference type="Proteomes" id="UP000018888"/>
    </source>
</evidence>
<organism evidence="2 3">
    <name type="scientific">Rhizophagus irregularis (strain DAOM 181602 / DAOM 197198 / MUCL 43194)</name>
    <name type="common">Arbuscular mycorrhizal fungus</name>
    <name type="synonym">Glomus intraradices</name>
    <dbReference type="NCBI Taxonomy" id="747089"/>
    <lineage>
        <taxon>Eukaryota</taxon>
        <taxon>Fungi</taxon>
        <taxon>Fungi incertae sedis</taxon>
        <taxon>Mucoromycota</taxon>
        <taxon>Glomeromycotina</taxon>
        <taxon>Glomeromycetes</taxon>
        <taxon>Glomerales</taxon>
        <taxon>Glomeraceae</taxon>
        <taxon>Rhizophagus</taxon>
    </lineage>
</organism>
<keyword evidence="1" id="KW-0472">Membrane</keyword>
<evidence type="ECO:0000313" key="2">
    <source>
        <dbReference type="EMBL" id="POG63142.1"/>
    </source>
</evidence>
<reference evidence="2 3" key="2">
    <citation type="journal article" date="2018" name="New Phytol.">
        <title>High intraspecific genome diversity in the model arbuscular mycorrhizal symbiont Rhizophagus irregularis.</title>
        <authorList>
            <person name="Chen E.C.H."/>
            <person name="Morin E."/>
            <person name="Beaudet D."/>
            <person name="Noel J."/>
            <person name="Yildirir G."/>
            <person name="Ndikumana S."/>
            <person name="Charron P."/>
            <person name="St-Onge C."/>
            <person name="Giorgi J."/>
            <person name="Kruger M."/>
            <person name="Marton T."/>
            <person name="Ropars J."/>
            <person name="Grigoriev I.V."/>
            <person name="Hainaut M."/>
            <person name="Henrissat B."/>
            <person name="Roux C."/>
            <person name="Martin F."/>
            <person name="Corradi N."/>
        </authorList>
    </citation>
    <scope>NUCLEOTIDE SEQUENCE [LARGE SCALE GENOMIC DNA]</scope>
    <source>
        <strain evidence="2 3">DAOM 197198</strain>
    </source>
</reference>
<comment type="caution">
    <text evidence="2">The sequence shown here is derived from an EMBL/GenBank/DDBJ whole genome shotgun (WGS) entry which is preliminary data.</text>
</comment>
<accession>A0A2P4PCN3</accession>